<dbReference type="GO" id="GO:0006508">
    <property type="term" value="P:proteolysis"/>
    <property type="evidence" value="ECO:0007669"/>
    <property type="project" value="UniProtKB-KW"/>
</dbReference>
<evidence type="ECO:0000313" key="13">
    <source>
        <dbReference type="Proteomes" id="UP000673975"/>
    </source>
</evidence>
<keyword evidence="6" id="KW-0007">Acetylation</keyword>
<evidence type="ECO:0000313" key="12">
    <source>
        <dbReference type="EMBL" id="MBP3191578.1"/>
    </source>
</evidence>
<dbReference type="InterPro" id="IPR011042">
    <property type="entry name" value="6-blade_b-propeller_TolB-like"/>
</dbReference>
<evidence type="ECO:0000256" key="1">
    <source>
        <dbReference type="ARBA" id="ARBA00010040"/>
    </source>
</evidence>
<evidence type="ECO:0000256" key="5">
    <source>
        <dbReference type="ARBA" id="ARBA00022825"/>
    </source>
</evidence>
<comment type="function">
    <text evidence="9">This enzyme catalyzes the hydrolysis of the N-terminal peptide bond of an N-acetylated peptide to generate an N-acetylated amino acid and a peptide with a free N-terminus. It preferentially cleaves off Ac-Ala, Ac-Met and Ac-Ser. Also, involved in the degradation of oxidized and glycated proteins.</text>
</comment>
<proteinExistence type="inferred from homology"/>
<dbReference type="SUPFAM" id="SSF53474">
    <property type="entry name" value="alpha/beta-Hydrolases"/>
    <property type="match status" value="1"/>
</dbReference>
<keyword evidence="13" id="KW-1185">Reference proteome</keyword>
<keyword evidence="4" id="KW-0378">Hydrolase</keyword>
<reference evidence="12" key="1">
    <citation type="submission" date="2021-02" db="EMBL/GenBank/DDBJ databases">
        <title>Natronogracilivirga saccharolytica gen. nov. sp. nov. a new anaerobic, haloalkiliphilic carbohydrate-fermenting bacterium from soda lake and proposing of Cyclonatronumiaceae fam. nov. in the phylum Balneolaeota.</title>
        <authorList>
            <person name="Zhilina T.N."/>
            <person name="Sorokin D.Y."/>
            <person name="Zavarzina D.G."/>
            <person name="Toshchakov S.V."/>
            <person name="Kublanov I.V."/>
        </authorList>
    </citation>
    <scope>NUCLEOTIDE SEQUENCE</scope>
    <source>
        <strain evidence="12">Z-1702</strain>
    </source>
</reference>
<evidence type="ECO:0000256" key="6">
    <source>
        <dbReference type="ARBA" id="ARBA00022990"/>
    </source>
</evidence>
<dbReference type="FunFam" id="3.40.50.1820:FF:000028">
    <property type="entry name" value="S9 family peptidase"/>
    <property type="match status" value="1"/>
</dbReference>
<dbReference type="Proteomes" id="UP000673975">
    <property type="component" value="Unassembled WGS sequence"/>
</dbReference>
<dbReference type="PANTHER" id="PTHR42776:SF13">
    <property type="entry name" value="DIPEPTIDYL-PEPTIDASE 5"/>
    <property type="match status" value="1"/>
</dbReference>
<dbReference type="InterPro" id="IPR029058">
    <property type="entry name" value="AB_hydrolase_fold"/>
</dbReference>
<dbReference type="SUPFAM" id="SSF82171">
    <property type="entry name" value="DPP6 N-terminal domain-like"/>
    <property type="match status" value="1"/>
</dbReference>
<evidence type="ECO:0000259" key="11">
    <source>
        <dbReference type="Pfam" id="PF00326"/>
    </source>
</evidence>
<dbReference type="PROSITE" id="PS00708">
    <property type="entry name" value="PRO_ENDOPEP_SER"/>
    <property type="match status" value="1"/>
</dbReference>
<keyword evidence="2" id="KW-0645">Protease</keyword>
<evidence type="ECO:0000256" key="8">
    <source>
        <dbReference type="ARBA" id="ARBA00032596"/>
    </source>
</evidence>
<dbReference type="RefSeq" id="WP_210510211.1">
    <property type="nucleotide sequence ID" value="NZ_JAFIDN010000002.1"/>
</dbReference>
<dbReference type="GO" id="GO:0004252">
    <property type="term" value="F:serine-type endopeptidase activity"/>
    <property type="evidence" value="ECO:0007669"/>
    <property type="project" value="InterPro"/>
</dbReference>
<accession>A0A8J7S403</accession>
<dbReference type="InterPro" id="IPR002471">
    <property type="entry name" value="Pept_S9_AS"/>
</dbReference>
<dbReference type="Pfam" id="PF00326">
    <property type="entry name" value="Peptidase_S9"/>
    <property type="match status" value="1"/>
</dbReference>
<keyword evidence="3 10" id="KW-0732">Signal</keyword>
<comment type="caution">
    <text evidence="12">The sequence shown here is derived from an EMBL/GenBank/DDBJ whole genome shotgun (WGS) entry which is preliminary data.</text>
</comment>
<dbReference type="Gene3D" id="2.120.10.30">
    <property type="entry name" value="TolB, C-terminal domain"/>
    <property type="match status" value="2"/>
</dbReference>
<organism evidence="12 13">
    <name type="scientific">Natronogracilivirga saccharolytica</name>
    <dbReference type="NCBI Taxonomy" id="2812953"/>
    <lineage>
        <taxon>Bacteria</taxon>
        <taxon>Pseudomonadati</taxon>
        <taxon>Balneolota</taxon>
        <taxon>Balneolia</taxon>
        <taxon>Balneolales</taxon>
        <taxon>Cyclonatronaceae</taxon>
        <taxon>Natronogracilivirga</taxon>
    </lineage>
</organism>
<evidence type="ECO:0000256" key="10">
    <source>
        <dbReference type="SAM" id="SignalP"/>
    </source>
</evidence>
<evidence type="ECO:0000256" key="3">
    <source>
        <dbReference type="ARBA" id="ARBA00022729"/>
    </source>
</evidence>
<comment type="similarity">
    <text evidence="1">Belongs to the peptidase S9C family.</text>
</comment>
<sequence length="699" mass="79115">MNFLQNSISDIRLSVFLLSLILVASAVTKSTASGYDDKKPITAEDLWNLKRVTTGDASPNGDQIIYQVTGYDIETNESSTNLYVRSLENGKEKQFTSQNADRQPAWSPDGTQIAFVSGRDDGPAQLYLIPADGGEAIKKTDLPVAVSAPKWFPDGKHIAFSANVLPGYDGDFEKLEEMIKEQDDSKVSAKVTENRIYRHWDRWLTDGRYPRIFKLNTETGEITDLMPGSKRYFAMMGSPQYDISPDGSEIAVSANSNPPPYEYLNYDIFLVPTDGSGELENITEHNPANDVSPVYSPDGNTLLYGKQRRTDFYADRTRLVFYDRSTGDREVIEKVVHEGIDLSPSNFIWSKDNREIHFTAQDRGKTSLFSYEIRNDRVREIYRGGTNTGAILTGDQLVFVHRSLKQAPELFRIQTNGRRLSQLTTLNDSIMDNIALGRVENVTYKGANDEDIQMYVVYPPDFDEDKEWPLLVQIHGGPHGIFGDDFHFRWNAQLFASPGYVVAMPNFHGSSSFGQEFTESIHGAHSELPYRDIMKATDYLEERDYIDPERTAAAGGSYGGYMVSWIAGHTDRYQALINHAGVYNIMTQFAADVTYHRKAAYSGSPWEDPDSMQQWNPALYAENFETPMLILHGELDYRVPLTHALEVYGVYKGMGLDARLVYYPDENHWILSPQNSIHWFGEFHSWLERYLGAGPDKTD</sequence>
<dbReference type="PANTHER" id="PTHR42776">
    <property type="entry name" value="SERINE PEPTIDASE S9 FAMILY MEMBER"/>
    <property type="match status" value="1"/>
</dbReference>
<feature type="domain" description="Peptidase S9 prolyl oligopeptidase catalytic" evidence="11">
    <location>
        <begin position="487"/>
        <end position="692"/>
    </location>
</feature>
<evidence type="ECO:0000256" key="2">
    <source>
        <dbReference type="ARBA" id="ARBA00022670"/>
    </source>
</evidence>
<dbReference type="Gene3D" id="3.40.50.1820">
    <property type="entry name" value="alpha/beta hydrolase"/>
    <property type="match status" value="1"/>
</dbReference>
<feature type="signal peptide" evidence="10">
    <location>
        <begin position="1"/>
        <end position="26"/>
    </location>
</feature>
<dbReference type="InterPro" id="IPR001375">
    <property type="entry name" value="Peptidase_S9_cat"/>
</dbReference>
<gene>
    <name evidence="12" type="ORF">NATSA_02765</name>
</gene>
<evidence type="ECO:0000256" key="7">
    <source>
        <dbReference type="ARBA" id="ARBA00032284"/>
    </source>
</evidence>
<dbReference type="AlphaFoldDB" id="A0A8J7S403"/>
<dbReference type="EMBL" id="JAFIDN010000002">
    <property type="protein sequence ID" value="MBP3191578.1"/>
    <property type="molecule type" value="Genomic_DNA"/>
</dbReference>
<keyword evidence="5" id="KW-0720">Serine protease</keyword>
<dbReference type="InterPro" id="IPR011659">
    <property type="entry name" value="WD40"/>
</dbReference>
<evidence type="ECO:0000256" key="9">
    <source>
        <dbReference type="ARBA" id="ARBA00045885"/>
    </source>
</evidence>
<evidence type="ECO:0000256" key="4">
    <source>
        <dbReference type="ARBA" id="ARBA00022801"/>
    </source>
</evidence>
<protein>
    <recommendedName>
        <fullName evidence="8">Acyl-peptide hydrolase</fullName>
    </recommendedName>
    <alternativeName>
        <fullName evidence="7">Acylaminoacyl-peptidase</fullName>
    </alternativeName>
</protein>
<dbReference type="Pfam" id="PF07676">
    <property type="entry name" value="PD40"/>
    <property type="match status" value="2"/>
</dbReference>
<feature type="chain" id="PRO_5035329699" description="Acyl-peptide hydrolase" evidence="10">
    <location>
        <begin position="27"/>
        <end position="699"/>
    </location>
</feature>
<name>A0A8J7S403_9BACT</name>